<dbReference type="EMBL" id="KN832870">
    <property type="protein sequence ID" value="KIN09040.1"/>
    <property type="molecule type" value="Genomic_DNA"/>
</dbReference>
<reference evidence="2" key="2">
    <citation type="submission" date="2015-01" db="EMBL/GenBank/DDBJ databases">
        <title>Evolutionary Origins and Diversification of the Mycorrhizal Mutualists.</title>
        <authorList>
            <consortium name="DOE Joint Genome Institute"/>
            <consortium name="Mycorrhizal Genomics Consortium"/>
            <person name="Kohler A."/>
            <person name="Kuo A."/>
            <person name="Nagy L.G."/>
            <person name="Floudas D."/>
            <person name="Copeland A."/>
            <person name="Barry K.W."/>
            <person name="Cichocki N."/>
            <person name="Veneault-Fourrey C."/>
            <person name="LaButti K."/>
            <person name="Lindquist E.A."/>
            <person name="Lipzen A."/>
            <person name="Lundell T."/>
            <person name="Morin E."/>
            <person name="Murat C."/>
            <person name="Riley R."/>
            <person name="Ohm R."/>
            <person name="Sun H."/>
            <person name="Tunlid A."/>
            <person name="Henrissat B."/>
            <person name="Grigoriev I.V."/>
            <person name="Hibbett D.S."/>
            <person name="Martin F."/>
        </authorList>
    </citation>
    <scope>NUCLEOTIDE SEQUENCE [LARGE SCALE GENOMIC DNA]</scope>
    <source>
        <strain evidence="2">Zn</strain>
    </source>
</reference>
<dbReference type="InterPro" id="IPR023401">
    <property type="entry name" value="ODC_N"/>
</dbReference>
<evidence type="ECO:0008006" key="3">
    <source>
        <dbReference type="Google" id="ProtNLM"/>
    </source>
</evidence>
<dbReference type="Pfam" id="PF02423">
    <property type="entry name" value="OCD_Mu_crystall"/>
    <property type="match status" value="1"/>
</dbReference>
<gene>
    <name evidence="1" type="ORF">OIDMADRAFT_111104</name>
</gene>
<dbReference type="STRING" id="913774.A0A0C3I1V2"/>
<dbReference type="GO" id="GO:0005737">
    <property type="term" value="C:cytoplasm"/>
    <property type="evidence" value="ECO:0007669"/>
    <property type="project" value="TreeGrafter"/>
</dbReference>
<proteinExistence type="predicted"/>
<reference evidence="1 2" key="1">
    <citation type="submission" date="2014-04" db="EMBL/GenBank/DDBJ databases">
        <authorList>
            <consortium name="DOE Joint Genome Institute"/>
            <person name="Kuo A."/>
            <person name="Martino E."/>
            <person name="Perotto S."/>
            <person name="Kohler A."/>
            <person name="Nagy L.G."/>
            <person name="Floudas D."/>
            <person name="Copeland A."/>
            <person name="Barry K.W."/>
            <person name="Cichocki N."/>
            <person name="Veneault-Fourrey C."/>
            <person name="LaButti K."/>
            <person name="Lindquist E.A."/>
            <person name="Lipzen A."/>
            <person name="Lundell T."/>
            <person name="Morin E."/>
            <person name="Murat C."/>
            <person name="Sun H."/>
            <person name="Tunlid A."/>
            <person name="Henrissat B."/>
            <person name="Grigoriev I.V."/>
            <person name="Hibbett D.S."/>
            <person name="Martin F."/>
            <person name="Nordberg H.P."/>
            <person name="Cantor M.N."/>
            <person name="Hua S.X."/>
        </authorList>
    </citation>
    <scope>NUCLEOTIDE SEQUENCE [LARGE SCALE GENOMIC DNA]</scope>
    <source>
        <strain evidence="1 2">Zn</strain>
    </source>
</reference>
<name>A0A0C3I1V2_OIDMZ</name>
<dbReference type="InterPro" id="IPR003462">
    <property type="entry name" value="ODC_Mu_crystall"/>
</dbReference>
<dbReference type="InterPro" id="IPR036291">
    <property type="entry name" value="NAD(P)-bd_dom_sf"/>
</dbReference>
<dbReference type="Gene3D" id="3.40.50.720">
    <property type="entry name" value="NAD(P)-binding Rossmann-like Domain"/>
    <property type="match status" value="1"/>
</dbReference>
<dbReference type="Proteomes" id="UP000054321">
    <property type="component" value="Unassembled WGS sequence"/>
</dbReference>
<dbReference type="HOGENOM" id="CLU_042088_0_1_1"/>
<sequence length="348" mass="38153">MRVLSEQHISQLLVHLERKECKNLLETLSSALSKFSAQNQPRYISQATVHQPLRSVITTKSNNTSLFMPVSNTTSTGIKIVTASGLTGDINGVINVFTPEGRLTGLLGAVELTAFRTALVTMTLLWRCHKILKRHICIFGAGQQAEWHARLILLLFPETVASVTFVNRSAARFRKLEGIRSSNPHVTINFLSKEGNANYDTELVSYLAQSDVIICCTPATEPLFRYESVSNPSVISRFFSLIGSYRPDMREVDTQTLLSGENGKIFVDSKEACLAEAGELIEAKVGADQLVEIGHLFTSGNEGLLEYPPSGYNIVFKCVGMGIMDLTVSNALLQMAIEKGLGLEVANL</sequence>
<protein>
    <recommendedName>
        <fullName evidence="3">Ornithine cyclodeaminase</fullName>
    </recommendedName>
</protein>
<evidence type="ECO:0000313" key="2">
    <source>
        <dbReference type="Proteomes" id="UP000054321"/>
    </source>
</evidence>
<dbReference type="Gene3D" id="3.30.1780.10">
    <property type="entry name" value="ornithine cyclodeaminase, domain 1"/>
    <property type="match status" value="1"/>
</dbReference>
<dbReference type="PANTHER" id="PTHR13812">
    <property type="entry name" value="KETIMINE REDUCTASE MU-CRYSTALLIN"/>
    <property type="match status" value="1"/>
</dbReference>
<dbReference type="PANTHER" id="PTHR13812:SF23">
    <property type="entry name" value="PRNX PROTEIN"/>
    <property type="match status" value="1"/>
</dbReference>
<keyword evidence="2" id="KW-1185">Reference proteome</keyword>
<organism evidence="1 2">
    <name type="scientific">Oidiodendron maius (strain Zn)</name>
    <dbReference type="NCBI Taxonomy" id="913774"/>
    <lineage>
        <taxon>Eukaryota</taxon>
        <taxon>Fungi</taxon>
        <taxon>Dikarya</taxon>
        <taxon>Ascomycota</taxon>
        <taxon>Pezizomycotina</taxon>
        <taxon>Leotiomycetes</taxon>
        <taxon>Leotiomycetes incertae sedis</taxon>
        <taxon>Myxotrichaceae</taxon>
        <taxon>Oidiodendron</taxon>
    </lineage>
</organism>
<accession>A0A0C3I1V2</accession>
<dbReference type="SUPFAM" id="SSF51735">
    <property type="entry name" value="NAD(P)-binding Rossmann-fold domains"/>
    <property type="match status" value="1"/>
</dbReference>
<dbReference type="InParanoid" id="A0A0C3I1V2"/>
<dbReference type="FunCoup" id="A0A0C3I1V2">
    <property type="interactions" value="11"/>
</dbReference>
<dbReference type="AlphaFoldDB" id="A0A0C3I1V2"/>
<dbReference type="OrthoDB" id="41492at2759"/>
<evidence type="ECO:0000313" key="1">
    <source>
        <dbReference type="EMBL" id="KIN09040.1"/>
    </source>
</evidence>